<feature type="region of interest" description="Disordered" evidence="12">
    <location>
        <begin position="433"/>
        <end position="466"/>
    </location>
</feature>
<dbReference type="GO" id="GO:0005634">
    <property type="term" value="C:nucleus"/>
    <property type="evidence" value="ECO:0007669"/>
    <property type="project" value="TreeGrafter"/>
</dbReference>
<dbReference type="PROSITE" id="PS00108">
    <property type="entry name" value="PROTEIN_KINASE_ST"/>
    <property type="match status" value="1"/>
</dbReference>
<feature type="region of interest" description="Disordered" evidence="12">
    <location>
        <begin position="250"/>
        <end position="281"/>
    </location>
</feature>
<dbReference type="Pfam" id="PF00069">
    <property type="entry name" value="Pkinase"/>
    <property type="match status" value="1"/>
</dbReference>
<dbReference type="GO" id="GO:0005524">
    <property type="term" value="F:ATP binding"/>
    <property type="evidence" value="ECO:0007669"/>
    <property type="project" value="UniProtKB-KW"/>
</dbReference>
<feature type="compositionally biased region" description="Low complexity" evidence="12">
    <location>
        <begin position="766"/>
        <end position="800"/>
    </location>
</feature>
<dbReference type="InterPro" id="IPR011009">
    <property type="entry name" value="Kinase-like_dom_sf"/>
</dbReference>
<dbReference type="GeneID" id="37118682"/>
<dbReference type="InterPro" id="IPR000014">
    <property type="entry name" value="PAS"/>
</dbReference>
<comment type="catalytic activity">
    <reaction evidence="11">
        <text>L-seryl-[protein] + ATP = O-phospho-L-seryl-[protein] + ADP + H(+)</text>
        <dbReference type="Rhea" id="RHEA:17989"/>
        <dbReference type="Rhea" id="RHEA-COMP:9863"/>
        <dbReference type="Rhea" id="RHEA-COMP:11604"/>
        <dbReference type="ChEBI" id="CHEBI:15378"/>
        <dbReference type="ChEBI" id="CHEBI:29999"/>
        <dbReference type="ChEBI" id="CHEBI:30616"/>
        <dbReference type="ChEBI" id="CHEBI:83421"/>
        <dbReference type="ChEBI" id="CHEBI:456216"/>
        <dbReference type="EC" id="2.7.11.1"/>
    </reaction>
</comment>
<keyword evidence="4 14" id="KW-0723">Serine/threonine-protein kinase</keyword>
<dbReference type="CDD" id="cd00130">
    <property type="entry name" value="PAS"/>
    <property type="match status" value="1"/>
</dbReference>
<keyword evidence="6" id="KW-0808">Transferase</keyword>
<gene>
    <name evidence="14" type="ORF">BO94DRAFT_607352</name>
</gene>
<dbReference type="InterPro" id="IPR008271">
    <property type="entry name" value="Ser/Thr_kinase_AS"/>
</dbReference>
<dbReference type="STRING" id="1450535.A0A317VHH8"/>
<evidence type="ECO:0000256" key="1">
    <source>
        <dbReference type="ARBA" id="ARBA00004496"/>
    </source>
</evidence>
<evidence type="ECO:0000256" key="7">
    <source>
        <dbReference type="ARBA" id="ARBA00022741"/>
    </source>
</evidence>
<keyword evidence="3" id="KW-0963">Cytoplasm</keyword>
<keyword evidence="5" id="KW-0597">Phosphoprotein</keyword>
<sequence>MGSASYNPDGEPSPLSSPVGPLSASPDSDPFMRRLSGHTEDSMRYSAETLSSGYDHLSRSSLLDHEHGLGPSGLDRIRQQPSRVFTLPNMSASSLAPMTSRSHSPSPRSTSSTRAHPTRLPSTEEFGTLEDLHRFPCESLHSFSFAQQSEELLNNRHNILKRSIDFMRDRFGWTTSTSSGLTSAQARFGGDADTQSVVDFFSRTTVSGREDRYNYAGLSRGPVTGPADVDSVNIFERAFAEPQLPADQLKETAQEHASLDALRSSGQASDDLPSPLRTDMRPYPRRVSIKKRTFTEAGSIAVQGKLMENLAPYTSTDPLSPTSTSTLGYGFPVPVLHTHSSKWTPASQAVFRTESHEPWTILAANDIACLIFGVTQAELRKLSILEVVQKDRRQWVESKLRDPATDAAVRLQTSPDKARSKAVNLKSMGMGNGVTAQLLSKPPSRSRAPRRAQTDDGYGSSTRQLNHPATKSRGVLLCGDVVPIEKRNGKRGAASIWVMEKRGGLIWVLEEIQENVAFVRCDESWNIADATGDVEKIWGPGAAKPGERITELLPHLPPESLESSIDRGLAKITETKYFATRTSAGICIPSTISKGETSRSLRISSFPHVAGMMVLSSSTLKIVSSNSVFCSALFGHERPEGLHVNDLIPGFDSLLNVLTEEERVPLVDGLVISEPSFRRARTLSILRDGKSNVASVFLEPAGLAAVHRDGSSIAVDVQMRVAKSGTMFPKPREDATSGDQGDEFEAVTELVYALWVSYSRHIHSAAPAASFPSPSSRAESPSSASVSNLPSTTSSTPHPAGTERTSVETHLPTSTLSQQLSEAASQPLTDKPVQPMPEVKPAGAKEAPKKRTISDYVILEEMGQGAYGEVKLARMKKIPTKKMVLKYVTKKRILVDTWTRDRRLGTVPLEIHVLDYLRRDGLKHPNIVEMEGFFEDDVNYYIEMTPHGLPGMDLFDYIELKANMDEAECRNIFKQVVDAIHHLHTKALVVHRDIKDENVILDGEGRIKLIDFGSAAYIKNGPFDVFVGTIDYAAPEVLQGKSYRGKEQDIWALGILLYTIVYKENPFYNVDEILDHPLRVPFLPFSEDCIDLIRRMLDRDVDNRLTISEVLEHPWMIDS</sequence>
<feature type="region of interest" description="Disordered" evidence="12">
    <location>
        <begin position="1"/>
        <end position="47"/>
    </location>
</feature>
<feature type="compositionally biased region" description="Low complexity" evidence="12">
    <location>
        <begin position="97"/>
        <end position="119"/>
    </location>
</feature>
<dbReference type="Proteomes" id="UP000246702">
    <property type="component" value="Unassembled WGS sequence"/>
</dbReference>
<accession>A0A317VHH8</accession>
<evidence type="ECO:0000313" key="14">
    <source>
        <dbReference type="EMBL" id="PWY73824.1"/>
    </source>
</evidence>
<evidence type="ECO:0000313" key="15">
    <source>
        <dbReference type="Proteomes" id="UP000246702"/>
    </source>
</evidence>
<dbReference type="GO" id="GO:0005829">
    <property type="term" value="C:cytosol"/>
    <property type="evidence" value="ECO:0007669"/>
    <property type="project" value="TreeGrafter"/>
</dbReference>
<feature type="region of interest" description="Disordered" evidence="12">
    <location>
        <begin position="90"/>
        <end position="125"/>
    </location>
</feature>
<name>A0A317VHH8_9EURO</name>
<evidence type="ECO:0000256" key="4">
    <source>
        <dbReference type="ARBA" id="ARBA00022527"/>
    </source>
</evidence>
<evidence type="ECO:0000256" key="11">
    <source>
        <dbReference type="ARBA" id="ARBA00048679"/>
    </source>
</evidence>
<evidence type="ECO:0000256" key="2">
    <source>
        <dbReference type="ARBA" id="ARBA00012513"/>
    </source>
</evidence>
<dbReference type="InterPro" id="IPR000719">
    <property type="entry name" value="Prot_kinase_dom"/>
</dbReference>
<dbReference type="GO" id="GO:0004674">
    <property type="term" value="F:protein serine/threonine kinase activity"/>
    <property type="evidence" value="ECO:0007669"/>
    <property type="project" value="UniProtKB-KW"/>
</dbReference>
<reference evidence="14 15" key="1">
    <citation type="submission" date="2016-12" db="EMBL/GenBank/DDBJ databases">
        <title>The genomes of Aspergillus section Nigri reveals drivers in fungal speciation.</title>
        <authorList>
            <consortium name="DOE Joint Genome Institute"/>
            <person name="Vesth T.C."/>
            <person name="Nybo J."/>
            <person name="Theobald S."/>
            <person name="Brandl J."/>
            <person name="Frisvad J.C."/>
            <person name="Nielsen K.F."/>
            <person name="Lyhne E.K."/>
            <person name="Kogle M.E."/>
            <person name="Kuo A."/>
            <person name="Riley R."/>
            <person name="Clum A."/>
            <person name="Nolan M."/>
            <person name="Lipzen A."/>
            <person name="Salamov A."/>
            <person name="Henrissat B."/>
            <person name="Wiebenga A."/>
            <person name="De Vries R.P."/>
            <person name="Grigoriev I.V."/>
            <person name="Mortensen U.H."/>
            <person name="Andersen M.R."/>
            <person name="Baker S.E."/>
        </authorList>
    </citation>
    <scope>NUCLEOTIDE SEQUENCE [LARGE SCALE GENOMIC DNA]</scope>
    <source>
        <strain evidence="14 15">CBS 115572</strain>
    </source>
</reference>
<dbReference type="FunFam" id="3.30.200.20:FF:000314">
    <property type="entry name" value="Serine/threonine protein kinase"/>
    <property type="match status" value="1"/>
</dbReference>
<dbReference type="EC" id="2.7.11.1" evidence="2"/>
<dbReference type="EMBL" id="MSFK01000031">
    <property type="protein sequence ID" value="PWY73824.1"/>
    <property type="molecule type" value="Genomic_DNA"/>
</dbReference>
<dbReference type="Gene3D" id="3.30.200.20">
    <property type="entry name" value="Phosphorylase Kinase, domain 1"/>
    <property type="match status" value="1"/>
</dbReference>
<dbReference type="PANTHER" id="PTHR24346">
    <property type="entry name" value="MAP/MICROTUBULE AFFINITY-REGULATING KINASE"/>
    <property type="match status" value="1"/>
</dbReference>
<dbReference type="GO" id="GO:0045719">
    <property type="term" value="P:negative regulation of glycogen biosynthetic process"/>
    <property type="evidence" value="ECO:0007669"/>
    <property type="project" value="TreeGrafter"/>
</dbReference>
<organism evidence="14 15">
    <name type="scientific">Aspergillus sclerotioniger CBS 115572</name>
    <dbReference type="NCBI Taxonomy" id="1450535"/>
    <lineage>
        <taxon>Eukaryota</taxon>
        <taxon>Fungi</taxon>
        <taxon>Dikarya</taxon>
        <taxon>Ascomycota</taxon>
        <taxon>Pezizomycotina</taxon>
        <taxon>Eurotiomycetes</taxon>
        <taxon>Eurotiomycetidae</taxon>
        <taxon>Eurotiales</taxon>
        <taxon>Aspergillaceae</taxon>
        <taxon>Aspergillus</taxon>
        <taxon>Aspergillus subgen. Circumdati</taxon>
    </lineage>
</organism>
<evidence type="ECO:0000256" key="6">
    <source>
        <dbReference type="ARBA" id="ARBA00022679"/>
    </source>
</evidence>
<proteinExistence type="predicted"/>
<evidence type="ECO:0000259" key="13">
    <source>
        <dbReference type="PROSITE" id="PS50011"/>
    </source>
</evidence>
<keyword evidence="8 14" id="KW-0418">Kinase</keyword>
<dbReference type="InterPro" id="IPR057213">
    <property type="entry name" value="DUF7891"/>
</dbReference>
<feature type="compositionally biased region" description="Low complexity" evidence="12">
    <location>
        <begin position="12"/>
        <end position="26"/>
    </location>
</feature>
<feature type="region of interest" description="Disordered" evidence="12">
    <location>
        <begin position="766"/>
        <end position="847"/>
    </location>
</feature>
<feature type="compositionally biased region" description="Polar residues" evidence="12">
    <location>
        <begin position="811"/>
        <end position="828"/>
    </location>
</feature>
<dbReference type="AlphaFoldDB" id="A0A317VHH8"/>
<protein>
    <recommendedName>
        <fullName evidence="2">non-specific serine/threonine protein kinase</fullName>
        <ecNumber evidence="2">2.7.11.1</ecNumber>
    </recommendedName>
</protein>
<comment type="catalytic activity">
    <reaction evidence="10">
        <text>L-threonyl-[protein] + ATP = O-phospho-L-threonyl-[protein] + ADP + H(+)</text>
        <dbReference type="Rhea" id="RHEA:46608"/>
        <dbReference type="Rhea" id="RHEA-COMP:11060"/>
        <dbReference type="Rhea" id="RHEA-COMP:11605"/>
        <dbReference type="ChEBI" id="CHEBI:15378"/>
        <dbReference type="ChEBI" id="CHEBI:30013"/>
        <dbReference type="ChEBI" id="CHEBI:30616"/>
        <dbReference type="ChEBI" id="CHEBI:61977"/>
        <dbReference type="ChEBI" id="CHEBI:456216"/>
        <dbReference type="EC" id="2.7.11.1"/>
    </reaction>
</comment>
<dbReference type="OrthoDB" id="10252171at2759"/>
<evidence type="ECO:0000256" key="10">
    <source>
        <dbReference type="ARBA" id="ARBA00047899"/>
    </source>
</evidence>
<evidence type="ECO:0000256" key="3">
    <source>
        <dbReference type="ARBA" id="ARBA00022490"/>
    </source>
</evidence>
<dbReference type="RefSeq" id="XP_025463576.1">
    <property type="nucleotide sequence ID" value="XM_025616539.1"/>
</dbReference>
<evidence type="ECO:0000256" key="12">
    <source>
        <dbReference type="SAM" id="MobiDB-lite"/>
    </source>
</evidence>
<keyword evidence="7" id="KW-0547">Nucleotide-binding</keyword>
<comment type="subcellular location">
    <subcellularLocation>
        <location evidence="1">Cytoplasm</location>
    </subcellularLocation>
</comment>
<feature type="domain" description="Protein kinase" evidence="13">
    <location>
        <begin position="856"/>
        <end position="1116"/>
    </location>
</feature>
<dbReference type="PROSITE" id="PS50011">
    <property type="entry name" value="PROTEIN_KINASE_DOM"/>
    <property type="match status" value="1"/>
</dbReference>
<dbReference type="GO" id="GO:0035556">
    <property type="term" value="P:intracellular signal transduction"/>
    <property type="evidence" value="ECO:0007669"/>
    <property type="project" value="TreeGrafter"/>
</dbReference>
<keyword evidence="9" id="KW-0067">ATP-binding</keyword>
<dbReference type="Pfam" id="PF25421">
    <property type="entry name" value="DUF7891"/>
    <property type="match status" value="1"/>
</dbReference>
<dbReference type="SMART" id="SM00220">
    <property type="entry name" value="S_TKc"/>
    <property type="match status" value="1"/>
</dbReference>
<dbReference type="CDD" id="cd14004">
    <property type="entry name" value="STKc_PASK"/>
    <property type="match status" value="1"/>
</dbReference>
<comment type="caution">
    <text evidence="14">The sequence shown here is derived from an EMBL/GenBank/DDBJ whole genome shotgun (WGS) entry which is preliminary data.</text>
</comment>
<dbReference type="PANTHER" id="PTHR24346:SF51">
    <property type="entry name" value="PAS DOMAIN-CONTAINING SERINE_THREONINE-PROTEIN KINASE"/>
    <property type="match status" value="1"/>
</dbReference>
<evidence type="ECO:0000256" key="5">
    <source>
        <dbReference type="ARBA" id="ARBA00022553"/>
    </source>
</evidence>
<evidence type="ECO:0000256" key="8">
    <source>
        <dbReference type="ARBA" id="ARBA00022777"/>
    </source>
</evidence>
<dbReference type="Gene3D" id="1.10.510.10">
    <property type="entry name" value="Transferase(Phosphotransferase) domain 1"/>
    <property type="match status" value="1"/>
</dbReference>
<dbReference type="SUPFAM" id="SSF56112">
    <property type="entry name" value="Protein kinase-like (PK-like)"/>
    <property type="match status" value="1"/>
</dbReference>
<evidence type="ECO:0000256" key="9">
    <source>
        <dbReference type="ARBA" id="ARBA00022840"/>
    </source>
</evidence>
<keyword evidence="15" id="KW-1185">Reference proteome</keyword>
<dbReference type="FunFam" id="1.10.510.10:FF:000320">
    <property type="entry name" value="Serine/threonine protein kinase"/>
    <property type="match status" value="1"/>
</dbReference>